<name>A0AAD9V8R2_ACRCE</name>
<accession>A0AAD9V8R2</accession>
<feature type="region of interest" description="Disordered" evidence="2">
    <location>
        <begin position="102"/>
        <end position="121"/>
    </location>
</feature>
<evidence type="ECO:0000313" key="3">
    <source>
        <dbReference type="EMBL" id="KAK2565488.1"/>
    </source>
</evidence>
<evidence type="ECO:0000313" key="4">
    <source>
        <dbReference type="Proteomes" id="UP001249851"/>
    </source>
</evidence>
<gene>
    <name evidence="3" type="ORF">P5673_010557</name>
</gene>
<dbReference type="EMBL" id="JARQWQ010000019">
    <property type="protein sequence ID" value="KAK2565488.1"/>
    <property type="molecule type" value="Genomic_DNA"/>
</dbReference>
<evidence type="ECO:0000256" key="1">
    <source>
        <dbReference type="SAM" id="Coils"/>
    </source>
</evidence>
<reference evidence="3" key="2">
    <citation type="journal article" date="2023" name="Science">
        <title>Genomic signatures of disease resistance in endangered staghorn corals.</title>
        <authorList>
            <person name="Vollmer S.V."/>
            <person name="Selwyn J.D."/>
            <person name="Despard B.A."/>
            <person name="Roesel C.L."/>
        </authorList>
    </citation>
    <scope>NUCLEOTIDE SEQUENCE</scope>
    <source>
        <strain evidence="3">K2</strain>
    </source>
</reference>
<sequence length="144" mass="15913">MLGDDQNLQTVKDKLVHVVIAFFCSFRFLVRIAKVHVQVASVEAARVKEAARFAELEVEKAMLEKRQLLEERYFGLSQEEARLNLDAEGKSEAKGQALAGIFRSPDQPPAHPSTQVPECTIKEGVSPTIAKRLNYSECSGKVAG</sequence>
<dbReference type="AlphaFoldDB" id="A0AAD9V8R2"/>
<comment type="caution">
    <text evidence="3">The sequence shown here is derived from an EMBL/GenBank/DDBJ whole genome shotgun (WGS) entry which is preliminary data.</text>
</comment>
<proteinExistence type="predicted"/>
<organism evidence="3 4">
    <name type="scientific">Acropora cervicornis</name>
    <name type="common">Staghorn coral</name>
    <dbReference type="NCBI Taxonomy" id="6130"/>
    <lineage>
        <taxon>Eukaryota</taxon>
        <taxon>Metazoa</taxon>
        <taxon>Cnidaria</taxon>
        <taxon>Anthozoa</taxon>
        <taxon>Hexacorallia</taxon>
        <taxon>Scleractinia</taxon>
        <taxon>Astrocoeniina</taxon>
        <taxon>Acroporidae</taxon>
        <taxon>Acropora</taxon>
    </lineage>
</organism>
<protein>
    <submittedName>
        <fullName evidence="3">Uncharacterized protein</fullName>
    </submittedName>
</protein>
<evidence type="ECO:0000256" key="2">
    <source>
        <dbReference type="SAM" id="MobiDB-lite"/>
    </source>
</evidence>
<keyword evidence="1" id="KW-0175">Coiled coil</keyword>
<dbReference type="Proteomes" id="UP001249851">
    <property type="component" value="Unassembled WGS sequence"/>
</dbReference>
<reference evidence="3" key="1">
    <citation type="journal article" date="2023" name="G3 (Bethesda)">
        <title>Whole genome assembly and annotation of the endangered Caribbean coral Acropora cervicornis.</title>
        <authorList>
            <person name="Selwyn J.D."/>
            <person name="Vollmer S.V."/>
        </authorList>
    </citation>
    <scope>NUCLEOTIDE SEQUENCE</scope>
    <source>
        <strain evidence="3">K2</strain>
    </source>
</reference>
<keyword evidence="4" id="KW-1185">Reference proteome</keyword>
<feature type="coiled-coil region" evidence="1">
    <location>
        <begin position="44"/>
        <end position="71"/>
    </location>
</feature>